<dbReference type="AlphaFoldDB" id="A0A1N6IDK9"/>
<keyword evidence="8 10" id="KW-0808">Transferase</keyword>
<dbReference type="GO" id="GO:0008817">
    <property type="term" value="F:corrinoid adenosyltransferase activity"/>
    <property type="evidence" value="ECO:0007669"/>
    <property type="project" value="UniProtKB-UniRule"/>
</dbReference>
<dbReference type="InterPro" id="IPR027417">
    <property type="entry name" value="P-loop_NTPase"/>
</dbReference>
<accession>A0A1N6IDK9</accession>
<evidence type="ECO:0000256" key="6">
    <source>
        <dbReference type="ARBA" id="ARBA00048555"/>
    </source>
</evidence>
<dbReference type="PANTHER" id="PTHR46638:SF1">
    <property type="entry name" value="CORRINOID ADENOSYLTRANSFERASE"/>
    <property type="match status" value="1"/>
</dbReference>
<evidence type="ECO:0000256" key="9">
    <source>
        <dbReference type="SAM" id="MobiDB-lite"/>
    </source>
</evidence>
<evidence type="ECO:0000256" key="8">
    <source>
        <dbReference type="PIRNR" id="PIRNR015617"/>
    </source>
</evidence>
<dbReference type="PIRSF" id="PIRSF015617">
    <property type="entry name" value="Adensltrnsf_CobA"/>
    <property type="match status" value="1"/>
</dbReference>
<dbReference type="EMBL" id="FSRU01000001">
    <property type="protein sequence ID" value="SIO30107.1"/>
    <property type="molecule type" value="Genomic_DNA"/>
</dbReference>
<evidence type="ECO:0000313" key="10">
    <source>
        <dbReference type="EMBL" id="SIO30107.1"/>
    </source>
</evidence>
<comment type="catalytic activity">
    <reaction evidence="6 8">
        <text>2 cob(II)yrinate a,c diamide + reduced [electron-transfer flavoprotein] + 2 ATP = 2 adenosylcob(III)yrinate a,c-diamide + 2 triphosphate + oxidized [electron-transfer flavoprotein] + 3 H(+)</text>
        <dbReference type="Rhea" id="RHEA:11528"/>
        <dbReference type="Rhea" id="RHEA-COMP:10685"/>
        <dbReference type="Rhea" id="RHEA-COMP:10686"/>
        <dbReference type="ChEBI" id="CHEBI:15378"/>
        <dbReference type="ChEBI" id="CHEBI:18036"/>
        <dbReference type="ChEBI" id="CHEBI:30616"/>
        <dbReference type="ChEBI" id="CHEBI:57692"/>
        <dbReference type="ChEBI" id="CHEBI:58307"/>
        <dbReference type="ChEBI" id="CHEBI:58503"/>
        <dbReference type="ChEBI" id="CHEBI:58537"/>
        <dbReference type="EC" id="2.5.1.17"/>
    </reaction>
</comment>
<organism evidence="10 11">
    <name type="scientific">Paraburkholderia phenazinium</name>
    <dbReference type="NCBI Taxonomy" id="60549"/>
    <lineage>
        <taxon>Bacteria</taxon>
        <taxon>Pseudomonadati</taxon>
        <taxon>Pseudomonadota</taxon>
        <taxon>Betaproteobacteria</taxon>
        <taxon>Burkholderiales</taxon>
        <taxon>Burkholderiaceae</taxon>
        <taxon>Paraburkholderia</taxon>
    </lineage>
</organism>
<keyword evidence="8" id="KW-0547">Nucleotide-binding</keyword>
<comment type="pathway">
    <text evidence="1 8">Cofactor biosynthesis; adenosylcobalamin biosynthesis; adenosylcobalamin from cob(II)yrinate a,c-diamide: step 2/7.</text>
</comment>
<name>A0A1N6IDK9_9BURK</name>
<dbReference type="Pfam" id="PF02572">
    <property type="entry name" value="CobA_CobO_BtuR"/>
    <property type="match status" value="1"/>
</dbReference>
<comment type="subcellular location">
    <subcellularLocation>
        <location evidence="8">Cytoplasm</location>
    </subcellularLocation>
</comment>
<feature type="region of interest" description="Disordered" evidence="9">
    <location>
        <begin position="1"/>
        <end position="24"/>
    </location>
</feature>
<gene>
    <name evidence="10" type="ORF">SAMN05444165_2061</name>
</gene>
<keyword evidence="4 8" id="KW-0627">Porphyrin biosynthesis</keyword>
<sequence>MVKTDPESHLRMTQRRREGHEKKQAEATIEKGLLIVNTGTGKGKTTAAFGMAVRVLGHGMRLGVVQFIKGALHTSERDFLGKIATCDFVTMGDGYTWNTQNRDADIATARKGWNEARRMIESGEYQMVILDELNTVLKYEYLPLEEVLAVVNARPEMLHVVITGRHAPDALIEAADLVTEMRIVKHPYREQHVKAQRGVEF</sequence>
<evidence type="ECO:0000313" key="11">
    <source>
        <dbReference type="Proteomes" id="UP000185151"/>
    </source>
</evidence>
<dbReference type="Gene3D" id="3.40.50.300">
    <property type="entry name" value="P-loop containing nucleotide triphosphate hydrolases"/>
    <property type="match status" value="1"/>
</dbReference>
<dbReference type="GO" id="GO:0006779">
    <property type="term" value="P:porphyrin-containing compound biosynthetic process"/>
    <property type="evidence" value="ECO:0007669"/>
    <property type="project" value="UniProtKB-UniRule"/>
</dbReference>
<comment type="similarity">
    <text evidence="2 8">Belongs to the Cob(I)alamin adenosyltransferase family.</text>
</comment>
<dbReference type="CDD" id="cd00561">
    <property type="entry name" value="CobA_ACA"/>
    <property type="match status" value="1"/>
</dbReference>
<dbReference type="GO" id="GO:0005737">
    <property type="term" value="C:cytoplasm"/>
    <property type="evidence" value="ECO:0007669"/>
    <property type="project" value="UniProtKB-SubCell"/>
</dbReference>
<dbReference type="NCBIfam" id="NF004637">
    <property type="entry name" value="PRK05986.1"/>
    <property type="match status" value="1"/>
</dbReference>
<reference evidence="10 11" key="1">
    <citation type="submission" date="2016-11" db="EMBL/GenBank/DDBJ databases">
        <authorList>
            <person name="Jaros S."/>
            <person name="Januszkiewicz K."/>
            <person name="Wedrychowicz H."/>
        </authorList>
    </citation>
    <scope>NUCLEOTIDE SEQUENCE [LARGE SCALE GENOMIC DNA]</scope>
    <source>
        <strain evidence="10 11">GAS95</strain>
    </source>
</reference>
<keyword evidence="8" id="KW-0963">Cytoplasm</keyword>
<keyword evidence="8" id="KW-0169">Cobalamin biosynthesis</keyword>
<proteinExistence type="inferred from homology"/>
<dbReference type="SUPFAM" id="SSF52540">
    <property type="entry name" value="P-loop containing nucleoside triphosphate hydrolases"/>
    <property type="match status" value="1"/>
</dbReference>
<keyword evidence="11" id="KW-1185">Reference proteome</keyword>
<dbReference type="Proteomes" id="UP000185151">
    <property type="component" value="Unassembled WGS sequence"/>
</dbReference>
<keyword evidence="8" id="KW-0067">ATP-binding</keyword>
<dbReference type="GO" id="GO:0009236">
    <property type="term" value="P:cobalamin biosynthetic process"/>
    <property type="evidence" value="ECO:0007669"/>
    <property type="project" value="UniProtKB-UniRule"/>
</dbReference>
<evidence type="ECO:0000256" key="7">
    <source>
        <dbReference type="ARBA" id="ARBA00048692"/>
    </source>
</evidence>
<protein>
    <recommendedName>
        <fullName evidence="3 8">Corrinoid adenosyltransferase</fullName>
        <ecNumber evidence="3 8">2.5.1.17</ecNumber>
    </recommendedName>
    <alternativeName>
        <fullName evidence="8">Cob(II)alamin adenosyltransferase</fullName>
    </alternativeName>
    <alternativeName>
        <fullName evidence="8">Cob(II)yrinic acid a,c-diamide adenosyltransferase</fullName>
    </alternativeName>
</protein>
<dbReference type="InterPro" id="IPR003724">
    <property type="entry name" value="CblAdoTrfase_CobA"/>
</dbReference>
<evidence type="ECO:0000256" key="2">
    <source>
        <dbReference type="ARBA" id="ARBA00007487"/>
    </source>
</evidence>
<evidence type="ECO:0000256" key="3">
    <source>
        <dbReference type="ARBA" id="ARBA00012454"/>
    </source>
</evidence>
<evidence type="ECO:0000256" key="1">
    <source>
        <dbReference type="ARBA" id="ARBA00005121"/>
    </source>
</evidence>
<comment type="function">
    <text evidence="5 8">Required for both de novo synthesis of the corrin ring for the assimilation of exogenous corrinoids. Participates in the adenosylation of a variety of incomplete and complete corrinoids.</text>
</comment>
<evidence type="ECO:0000256" key="5">
    <source>
        <dbReference type="ARBA" id="ARBA00024929"/>
    </source>
</evidence>
<dbReference type="UniPathway" id="UPA00148">
    <property type="reaction ID" value="UER00233"/>
</dbReference>
<comment type="catalytic activity">
    <reaction evidence="7 8">
        <text>2 cob(II)alamin + reduced [electron-transfer flavoprotein] + 2 ATP = 2 adenosylcob(III)alamin + 2 triphosphate + oxidized [electron-transfer flavoprotein] + 3 H(+)</text>
        <dbReference type="Rhea" id="RHEA:28671"/>
        <dbReference type="Rhea" id="RHEA-COMP:10685"/>
        <dbReference type="Rhea" id="RHEA-COMP:10686"/>
        <dbReference type="ChEBI" id="CHEBI:15378"/>
        <dbReference type="ChEBI" id="CHEBI:16304"/>
        <dbReference type="ChEBI" id="CHEBI:18036"/>
        <dbReference type="ChEBI" id="CHEBI:18408"/>
        <dbReference type="ChEBI" id="CHEBI:30616"/>
        <dbReference type="ChEBI" id="CHEBI:57692"/>
        <dbReference type="ChEBI" id="CHEBI:58307"/>
        <dbReference type="EC" id="2.5.1.17"/>
    </reaction>
</comment>
<dbReference type="NCBIfam" id="TIGR00708">
    <property type="entry name" value="cobA"/>
    <property type="match status" value="1"/>
</dbReference>
<dbReference type="PANTHER" id="PTHR46638">
    <property type="entry name" value="CORRINOID ADENOSYLTRANSFERASE"/>
    <property type="match status" value="1"/>
</dbReference>
<dbReference type="EC" id="2.5.1.17" evidence="3 8"/>
<dbReference type="GO" id="GO:0005524">
    <property type="term" value="F:ATP binding"/>
    <property type="evidence" value="ECO:0007669"/>
    <property type="project" value="UniProtKB-UniRule"/>
</dbReference>
<evidence type="ECO:0000256" key="4">
    <source>
        <dbReference type="ARBA" id="ARBA00023244"/>
    </source>
</evidence>